<dbReference type="OrthoDB" id="3266894at2759"/>
<keyword evidence="3" id="KW-1185">Reference proteome</keyword>
<feature type="compositionally biased region" description="Polar residues" evidence="1">
    <location>
        <begin position="490"/>
        <end position="499"/>
    </location>
</feature>
<feature type="compositionally biased region" description="Basic and acidic residues" evidence="1">
    <location>
        <begin position="15"/>
        <end position="35"/>
    </location>
</feature>
<dbReference type="STRING" id="1314674.A0A0D7BHK2"/>
<feature type="region of interest" description="Disordered" evidence="1">
    <location>
        <begin position="396"/>
        <end position="570"/>
    </location>
</feature>
<name>A0A0D7BHK2_9AGAR</name>
<dbReference type="EMBL" id="KN880489">
    <property type="protein sequence ID" value="KIY69136.1"/>
    <property type="molecule type" value="Genomic_DNA"/>
</dbReference>
<evidence type="ECO:0000313" key="3">
    <source>
        <dbReference type="Proteomes" id="UP000054007"/>
    </source>
</evidence>
<feature type="region of interest" description="Disordered" evidence="1">
    <location>
        <begin position="1"/>
        <end position="42"/>
    </location>
</feature>
<organism evidence="2 3">
    <name type="scientific">Cylindrobasidium torrendii FP15055 ss-10</name>
    <dbReference type="NCBI Taxonomy" id="1314674"/>
    <lineage>
        <taxon>Eukaryota</taxon>
        <taxon>Fungi</taxon>
        <taxon>Dikarya</taxon>
        <taxon>Basidiomycota</taxon>
        <taxon>Agaricomycotina</taxon>
        <taxon>Agaricomycetes</taxon>
        <taxon>Agaricomycetidae</taxon>
        <taxon>Agaricales</taxon>
        <taxon>Marasmiineae</taxon>
        <taxon>Physalacriaceae</taxon>
        <taxon>Cylindrobasidium</taxon>
    </lineage>
</organism>
<accession>A0A0D7BHK2</accession>
<sequence>MPRPRESVLSLFDPLHSEDDGHQVSDDEGYSDKENSAPSTADMTLGSYFSAFKHPVAQPRALKHRLVDVGDATLDESHFAAHSDGETDDDIDENSMFGLDRLNLLERTPKHTSTVALRSIGRAPLSEITPDAELTPGSTGERGIHRRLFPPKANTIGHFKRGSLLEALGQSLNDDGILFGEEQPPSQAPLPAIQVSSPEVAPFSAEFSDVLDSADVDCGLGMSIARPRRKGGLSSSAKDRLSLDLHASFQMQFDADDTSFDLLNDKISFFAGGRELDIASGDEDDLDDNKRTPPFGAVNGRDALRVRDDVPETPRATSMNTIAKRPPSFFAMDSADENMQSPVGNESLVDQRRPVSLFEEPASDNEEENAVPSAMVTPAPTRLAHAPPPVQALRVKKRTDHAAGVAPAPRKSAIRAVPQVAPRQSLKPEPTRTVKSSSPRVSLAPAVKPSTATTGARRVPQSGTQDTITKSIPVNRTTARRVPVADHQRQTSQPATSAISRLGSAVHSRAISVATRSSGQAPSVRDAATRPVGLSLRSAPSMSRLPTPGFGLKGPTPAKPRSGILAPRRA</sequence>
<dbReference type="Proteomes" id="UP000054007">
    <property type="component" value="Unassembled WGS sequence"/>
</dbReference>
<protein>
    <submittedName>
        <fullName evidence="2">Uncharacterized protein</fullName>
    </submittedName>
</protein>
<evidence type="ECO:0000256" key="1">
    <source>
        <dbReference type="SAM" id="MobiDB-lite"/>
    </source>
</evidence>
<proteinExistence type="predicted"/>
<gene>
    <name evidence="2" type="ORF">CYLTODRAFT_489146</name>
</gene>
<feature type="compositionally biased region" description="Polar residues" evidence="1">
    <location>
        <begin position="461"/>
        <end position="477"/>
    </location>
</feature>
<reference evidence="2 3" key="1">
    <citation type="journal article" date="2015" name="Fungal Genet. Biol.">
        <title>Evolution of novel wood decay mechanisms in Agaricales revealed by the genome sequences of Fistulina hepatica and Cylindrobasidium torrendii.</title>
        <authorList>
            <person name="Floudas D."/>
            <person name="Held B.W."/>
            <person name="Riley R."/>
            <person name="Nagy L.G."/>
            <person name="Koehler G."/>
            <person name="Ransdell A.S."/>
            <person name="Younus H."/>
            <person name="Chow J."/>
            <person name="Chiniquy J."/>
            <person name="Lipzen A."/>
            <person name="Tritt A."/>
            <person name="Sun H."/>
            <person name="Haridas S."/>
            <person name="LaButti K."/>
            <person name="Ohm R.A."/>
            <person name="Kues U."/>
            <person name="Blanchette R.A."/>
            <person name="Grigoriev I.V."/>
            <person name="Minto R.E."/>
            <person name="Hibbett D.S."/>
        </authorList>
    </citation>
    <scope>NUCLEOTIDE SEQUENCE [LARGE SCALE GENOMIC DNA]</scope>
    <source>
        <strain evidence="2 3">FP15055 ss-10</strain>
    </source>
</reference>
<evidence type="ECO:0000313" key="2">
    <source>
        <dbReference type="EMBL" id="KIY69136.1"/>
    </source>
</evidence>
<dbReference type="AlphaFoldDB" id="A0A0D7BHK2"/>